<dbReference type="Proteomes" id="UP000428260">
    <property type="component" value="Chromosome"/>
</dbReference>
<feature type="chain" id="PRO_5026216642" description="Lipocalin-like domain-containing protein" evidence="1">
    <location>
        <begin position="24"/>
        <end position="116"/>
    </location>
</feature>
<evidence type="ECO:0000256" key="1">
    <source>
        <dbReference type="SAM" id="SignalP"/>
    </source>
</evidence>
<feature type="signal peptide" evidence="1">
    <location>
        <begin position="1"/>
        <end position="23"/>
    </location>
</feature>
<dbReference type="EMBL" id="CP046401">
    <property type="protein sequence ID" value="QGY46247.1"/>
    <property type="molecule type" value="Genomic_DNA"/>
</dbReference>
<dbReference type="PROSITE" id="PS51257">
    <property type="entry name" value="PROKAR_LIPOPROTEIN"/>
    <property type="match status" value="1"/>
</dbReference>
<dbReference type="KEGG" id="mcos:GM418_22055"/>
<dbReference type="RefSeq" id="WP_158869384.1">
    <property type="nucleotide sequence ID" value="NZ_CP046401.1"/>
</dbReference>
<keyword evidence="1" id="KW-0732">Signal</keyword>
<name>A0A6I6K116_9BACT</name>
<accession>A0A6I6K116</accession>
<evidence type="ECO:0000313" key="3">
    <source>
        <dbReference type="Proteomes" id="UP000428260"/>
    </source>
</evidence>
<reference evidence="2 3" key="1">
    <citation type="submission" date="2019-11" db="EMBL/GenBank/DDBJ databases">
        <authorList>
            <person name="Zheng R.K."/>
            <person name="Sun C.M."/>
        </authorList>
    </citation>
    <scope>NUCLEOTIDE SEQUENCE [LARGE SCALE GENOMIC DNA]</scope>
    <source>
        <strain evidence="2 3">WC007</strain>
    </source>
</reference>
<keyword evidence="3" id="KW-1185">Reference proteome</keyword>
<gene>
    <name evidence="2" type="ORF">GM418_22055</name>
</gene>
<proteinExistence type="predicted"/>
<evidence type="ECO:0000313" key="2">
    <source>
        <dbReference type="EMBL" id="QGY46247.1"/>
    </source>
</evidence>
<dbReference type="AlphaFoldDB" id="A0A6I6K116"/>
<sequence>MKPKILNLSVITLLLLLTGAGCKDDEPLETDPAQIILGKWEITYMGNDRVENPTGYKEYMKDSVLREYDYETSEYYYKKYSIDTLLHEYIYIPQEGYYMLFLSTVMILPKTITKCI</sequence>
<organism evidence="2 3">
    <name type="scientific">Maribellus comscasis</name>
    <dbReference type="NCBI Taxonomy" id="2681766"/>
    <lineage>
        <taxon>Bacteria</taxon>
        <taxon>Pseudomonadati</taxon>
        <taxon>Bacteroidota</taxon>
        <taxon>Bacteroidia</taxon>
        <taxon>Marinilabiliales</taxon>
        <taxon>Prolixibacteraceae</taxon>
        <taxon>Maribellus</taxon>
    </lineage>
</organism>
<protein>
    <recommendedName>
        <fullName evidence="4">Lipocalin-like domain-containing protein</fullName>
    </recommendedName>
</protein>
<evidence type="ECO:0008006" key="4">
    <source>
        <dbReference type="Google" id="ProtNLM"/>
    </source>
</evidence>